<dbReference type="GO" id="GO:0044205">
    <property type="term" value="P:'de novo' UMP biosynthetic process"/>
    <property type="evidence" value="ECO:0007669"/>
    <property type="project" value="UniProtKB-UniPathway"/>
</dbReference>
<dbReference type="SMART" id="SM00934">
    <property type="entry name" value="OMPdecase"/>
    <property type="match status" value="1"/>
</dbReference>
<dbReference type="GO" id="GO:0004588">
    <property type="term" value="F:orotate phosphoribosyltransferase activity"/>
    <property type="evidence" value="ECO:0007669"/>
    <property type="project" value="UniProtKB-EC"/>
</dbReference>
<dbReference type="SUPFAM" id="SSF51366">
    <property type="entry name" value="Ribulose-phoshate binding barrel"/>
    <property type="match status" value="1"/>
</dbReference>
<dbReference type="Gene3D" id="3.20.20.70">
    <property type="entry name" value="Aldolase class I"/>
    <property type="match status" value="1"/>
</dbReference>
<dbReference type="NCBIfam" id="TIGR00336">
    <property type="entry name" value="pyrE"/>
    <property type="match status" value="1"/>
</dbReference>
<comment type="pathway">
    <text evidence="2">Pyrimidine metabolism; UMP biosynthesis via de novo pathway; UMP from orotate: step 2/2.</text>
</comment>
<evidence type="ECO:0000256" key="7">
    <source>
        <dbReference type="ARBA" id="ARBA00011971"/>
    </source>
</evidence>
<name>A0A6T5PNF4_HETAK</name>
<evidence type="ECO:0000259" key="17">
    <source>
        <dbReference type="SMART" id="SM00934"/>
    </source>
</evidence>
<dbReference type="CDD" id="cd06223">
    <property type="entry name" value="PRTases_typeI"/>
    <property type="match status" value="1"/>
</dbReference>
<evidence type="ECO:0000256" key="12">
    <source>
        <dbReference type="ARBA" id="ARBA00022793"/>
    </source>
</evidence>
<proteinExistence type="inferred from homology"/>
<dbReference type="InterPro" id="IPR029057">
    <property type="entry name" value="PRTase-like"/>
</dbReference>
<dbReference type="NCBIfam" id="TIGR02127">
    <property type="entry name" value="pyrF_sub2"/>
    <property type="match status" value="1"/>
</dbReference>
<evidence type="ECO:0000256" key="3">
    <source>
        <dbReference type="ARBA" id="ARBA00004889"/>
    </source>
</evidence>
<dbReference type="Pfam" id="PF00156">
    <property type="entry name" value="Pribosyltran"/>
    <property type="match status" value="1"/>
</dbReference>
<dbReference type="PROSITE" id="PS00156">
    <property type="entry name" value="OMPDECASE"/>
    <property type="match status" value="1"/>
</dbReference>
<evidence type="ECO:0000313" key="18">
    <source>
        <dbReference type="EMBL" id="CAE0644210.1"/>
    </source>
</evidence>
<evidence type="ECO:0000256" key="14">
    <source>
        <dbReference type="ARBA" id="ARBA00023239"/>
    </source>
</evidence>
<evidence type="ECO:0000256" key="9">
    <source>
        <dbReference type="ARBA" id="ARBA00021923"/>
    </source>
</evidence>
<dbReference type="HAMAP" id="MF_01208">
    <property type="entry name" value="PyrE"/>
    <property type="match status" value="1"/>
</dbReference>
<evidence type="ECO:0000256" key="4">
    <source>
        <dbReference type="ARBA" id="ARBA00006340"/>
    </source>
</evidence>
<dbReference type="GO" id="GO:0004590">
    <property type="term" value="F:orotidine-5'-phosphate decarboxylase activity"/>
    <property type="evidence" value="ECO:0007669"/>
    <property type="project" value="UniProtKB-EC"/>
</dbReference>
<dbReference type="PANTHER" id="PTHR43375">
    <property type="entry name" value="OROTIDINE 5'-PHOSPHATE DECARBOXYLASE"/>
    <property type="match status" value="1"/>
</dbReference>
<gene>
    <name evidence="18" type="ORF">HAKA00212_LOCUS22532</name>
    <name evidence="19" type="ORF">HAKA00212_LOCUS22533</name>
    <name evidence="20" type="ORF">HAKA00212_LOCUS22534</name>
</gene>
<keyword evidence="11" id="KW-0808">Transferase</keyword>
<comment type="similarity">
    <text evidence="4">Belongs to the purine/pyrimidine phosphoribosyltransferase family. PyrE subfamily.</text>
</comment>
<evidence type="ECO:0000256" key="2">
    <source>
        <dbReference type="ARBA" id="ARBA00004861"/>
    </source>
</evidence>
<dbReference type="UniPathway" id="UPA00070">
    <property type="reaction ID" value="UER00119"/>
</dbReference>
<comment type="similarity">
    <text evidence="5">Belongs to the OMP decarboxylase family. Type 2 subfamily.</text>
</comment>
<comment type="subunit">
    <text evidence="6">Homodimer.</text>
</comment>
<keyword evidence="14" id="KW-0456">Lyase</keyword>
<dbReference type="Gene3D" id="3.40.50.2020">
    <property type="match status" value="1"/>
</dbReference>
<accession>A0A6T5PNF4</accession>
<comment type="catalytic activity">
    <reaction evidence="16">
        <text>orotidine 5'-phosphate + H(+) = UMP + CO2</text>
        <dbReference type="Rhea" id="RHEA:11596"/>
        <dbReference type="ChEBI" id="CHEBI:15378"/>
        <dbReference type="ChEBI" id="CHEBI:16526"/>
        <dbReference type="ChEBI" id="CHEBI:57538"/>
        <dbReference type="ChEBI" id="CHEBI:57865"/>
        <dbReference type="EC" id="4.1.1.23"/>
    </reaction>
</comment>
<evidence type="ECO:0000256" key="16">
    <source>
        <dbReference type="ARBA" id="ARBA00049157"/>
    </source>
</evidence>
<protein>
    <recommendedName>
        <fullName evidence="9">Orotidine 5'-phosphate decarboxylase</fullName>
        <ecNumber evidence="7">2.4.2.10</ecNumber>
        <ecNumber evidence="8">4.1.1.23</ecNumber>
    </recommendedName>
    <alternativeName>
        <fullName evidence="15">OMP decarboxylase</fullName>
    </alternativeName>
</protein>
<keyword evidence="13" id="KW-0665">Pyrimidine biosynthesis</keyword>
<evidence type="ECO:0000256" key="1">
    <source>
        <dbReference type="ARBA" id="ARBA00003769"/>
    </source>
</evidence>
<dbReference type="SUPFAM" id="SSF53271">
    <property type="entry name" value="PRTase-like"/>
    <property type="match status" value="1"/>
</dbReference>
<evidence type="ECO:0000313" key="19">
    <source>
        <dbReference type="EMBL" id="CAE0644212.1"/>
    </source>
</evidence>
<feature type="domain" description="Orotidine 5'-phosphate decarboxylase" evidence="17">
    <location>
        <begin position="24"/>
        <end position="259"/>
    </location>
</feature>
<dbReference type="EMBL" id="HBIU01050896">
    <property type="protein sequence ID" value="CAE0644212.1"/>
    <property type="molecule type" value="Transcribed_RNA"/>
</dbReference>
<evidence type="ECO:0000256" key="8">
    <source>
        <dbReference type="ARBA" id="ARBA00012321"/>
    </source>
</evidence>
<dbReference type="InterPro" id="IPR001754">
    <property type="entry name" value="OMPdeCOase_dom"/>
</dbReference>
<sequence length="500" mass="52883">MASSEAPVSFFQRIRNRVKAIDSLLCVGLDPHLSELEEKTAEGAFNFCKDIIDATASVAVCYKPNAAFFEALGAEGVAAMKRVIAAVPEEIPVLLDAKRGDIASTAEAYAAAAFDELGADAITLSPYMGFDSVRPFLRPGRGAFVLCKTSNPTAGDLQTLPLAKKRRLLYEEVAALVASAWNADDAVGLVVGATDAAALARARAAAPAVWILAPGVGFQGGDLEAACLAGLDAEGGGLLVPVSRGISRAPDKAAAAEGFREQINAARRKKIAQTQECAAGEAILPYQEEFIQFALKQEVLRFGQFTLKSGRVSPYFFNAGLFSSGEALLRLGGFYAEAIVRSGVQFDVLFGPAYKGIPLVTAVAMCLASDYGIYKDFVYNRKEPKDHGEGGTLVGAAMEGRRVLVVDDVITAGTAIREAMGYLDQAGGVAAGVCLALDRQEKTREEGTASAVQEVQNEYNIPVVSVVGLNHLAAFLKNGTHGQDTLDAVNAYRQRYGVEI</sequence>
<organism evidence="20">
    <name type="scientific">Heterosigma akashiwo</name>
    <name type="common">Chromophytic alga</name>
    <name type="synonym">Heterosigma carterae</name>
    <dbReference type="NCBI Taxonomy" id="2829"/>
    <lineage>
        <taxon>Eukaryota</taxon>
        <taxon>Sar</taxon>
        <taxon>Stramenopiles</taxon>
        <taxon>Ochrophyta</taxon>
        <taxon>Raphidophyceae</taxon>
        <taxon>Chattonellales</taxon>
        <taxon>Chattonellaceae</taxon>
        <taxon>Heterosigma</taxon>
    </lineage>
</organism>
<dbReference type="Pfam" id="PF00215">
    <property type="entry name" value="OMPdecase"/>
    <property type="match status" value="1"/>
</dbReference>
<dbReference type="EC" id="4.1.1.23" evidence="8"/>
<dbReference type="InterPro" id="IPR011995">
    <property type="entry name" value="OMPdecase_type-2"/>
</dbReference>
<evidence type="ECO:0000313" key="20">
    <source>
        <dbReference type="EMBL" id="CAE0644214.1"/>
    </source>
</evidence>
<dbReference type="EC" id="2.4.2.10" evidence="7"/>
<dbReference type="PANTHER" id="PTHR43375:SF1">
    <property type="entry name" value="OROTIDINE 5'-PHOSPHATE DECARBOXYLASE"/>
    <property type="match status" value="1"/>
</dbReference>
<keyword evidence="10" id="KW-0328">Glycosyltransferase</keyword>
<evidence type="ECO:0000256" key="6">
    <source>
        <dbReference type="ARBA" id="ARBA00011738"/>
    </source>
</evidence>
<evidence type="ECO:0000256" key="11">
    <source>
        <dbReference type="ARBA" id="ARBA00022679"/>
    </source>
</evidence>
<dbReference type="CDD" id="cd04725">
    <property type="entry name" value="OMP_decarboxylase_like"/>
    <property type="match status" value="1"/>
</dbReference>
<dbReference type="InterPro" id="IPR018089">
    <property type="entry name" value="OMPdecase_AS"/>
</dbReference>
<evidence type="ECO:0000256" key="13">
    <source>
        <dbReference type="ARBA" id="ARBA00022975"/>
    </source>
</evidence>
<dbReference type="FunFam" id="3.40.50.2020:FF:000008">
    <property type="entry name" value="Orotate phosphoribosyltransferase"/>
    <property type="match status" value="1"/>
</dbReference>
<evidence type="ECO:0000256" key="10">
    <source>
        <dbReference type="ARBA" id="ARBA00022676"/>
    </source>
</evidence>
<dbReference type="AlphaFoldDB" id="A0A6T5PNF4"/>
<dbReference type="InterPro" id="IPR011060">
    <property type="entry name" value="RibuloseP-bd_barrel"/>
</dbReference>
<evidence type="ECO:0000256" key="5">
    <source>
        <dbReference type="ARBA" id="ARBA00008847"/>
    </source>
</evidence>
<dbReference type="InterPro" id="IPR013785">
    <property type="entry name" value="Aldolase_TIM"/>
</dbReference>
<dbReference type="InterPro" id="IPR004467">
    <property type="entry name" value="Or_phspho_trans_dom"/>
</dbReference>
<comment type="pathway">
    <text evidence="3">Pyrimidine metabolism; UMP biosynthesis via de novo pathway; UMP from orotate: step 1/2.</text>
</comment>
<dbReference type="EMBL" id="HBIU01050895">
    <property type="protein sequence ID" value="CAE0644210.1"/>
    <property type="molecule type" value="Transcribed_RNA"/>
</dbReference>
<dbReference type="GO" id="GO:0006207">
    <property type="term" value="P:'de novo' pyrimidine nucleobase biosynthetic process"/>
    <property type="evidence" value="ECO:0007669"/>
    <property type="project" value="InterPro"/>
</dbReference>
<evidence type="ECO:0000256" key="15">
    <source>
        <dbReference type="ARBA" id="ARBA00033428"/>
    </source>
</evidence>
<keyword evidence="12" id="KW-0210">Decarboxylase</keyword>
<reference evidence="20" key="1">
    <citation type="submission" date="2021-01" db="EMBL/GenBank/DDBJ databases">
        <authorList>
            <person name="Corre E."/>
            <person name="Pelletier E."/>
            <person name="Niang G."/>
            <person name="Scheremetjew M."/>
            <person name="Finn R."/>
            <person name="Kale V."/>
            <person name="Holt S."/>
            <person name="Cochrane G."/>
            <person name="Meng A."/>
            <person name="Brown T."/>
            <person name="Cohen L."/>
        </authorList>
    </citation>
    <scope>NUCLEOTIDE SEQUENCE</scope>
    <source>
        <strain evidence="20">CCMP3107</strain>
    </source>
</reference>
<dbReference type="InterPro" id="IPR000836">
    <property type="entry name" value="PRTase_dom"/>
</dbReference>
<dbReference type="InterPro" id="IPR023031">
    <property type="entry name" value="OPRT"/>
</dbReference>
<dbReference type="EMBL" id="HBIU01050897">
    <property type="protein sequence ID" value="CAE0644214.1"/>
    <property type="molecule type" value="Transcribed_RNA"/>
</dbReference>
<comment type="function">
    <text evidence="1">Catalyzes the transfer of a ribosyl phosphate group from 5-phosphoribose 1-diphosphate to orotate, leading to the formation of orotidine monophosphate (OMP).</text>
</comment>